<dbReference type="Proteomes" id="UP001596084">
    <property type="component" value="Unassembled WGS sequence"/>
</dbReference>
<gene>
    <name evidence="1" type="ORF">ACFPP7_18920</name>
</gene>
<evidence type="ECO:0000313" key="2">
    <source>
        <dbReference type="Proteomes" id="UP001596084"/>
    </source>
</evidence>
<accession>A0ABW0QDJ0</accession>
<reference evidence="2" key="1">
    <citation type="journal article" date="2019" name="Int. J. Syst. Evol. Microbiol.">
        <title>The Global Catalogue of Microorganisms (GCM) 10K type strain sequencing project: providing services to taxonomists for standard genome sequencing and annotation.</title>
        <authorList>
            <consortium name="The Broad Institute Genomics Platform"/>
            <consortium name="The Broad Institute Genome Sequencing Center for Infectious Disease"/>
            <person name="Wu L."/>
            <person name="Ma J."/>
        </authorList>
    </citation>
    <scope>NUCLEOTIDE SEQUENCE [LARGE SCALE GENOMIC DNA]</scope>
    <source>
        <strain evidence="2">CGMCC 4.7277</strain>
    </source>
</reference>
<protein>
    <recommendedName>
        <fullName evidence="3">Phosphoglycerate mutase</fullName>
    </recommendedName>
</protein>
<keyword evidence="2" id="KW-1185">Reference proteome</keyword>
<evidence type="ECO:0008006" key="3">
    <source>
        <dbReference type="Google" id="ProtNLM"/>
    </source>
</evidence>
<name>A0ABW0QDJ0_9BURK</name>
<dbReference type="RefSeq" id="WP_068835103.1">
    <property type="nucleotide sequence ID" value="NZ_JBHSMX010000061.1"/>
</dbReference>
<dbReference type="EMBL" id="JBHSMX010000061">
    <property type="protein sequence ID" value="MFC5522966.1"/>
    <property type="molecule type" value="Genomic_DNA"/>
</dbReference>
<sequence>MSALPASRTAPAPHHLLIPFAVCNSDHWLPAMKALPEGSTRQLHQLLQGMKEVHNDVQDAQTLSPPHERALARALGLAHAETPDGLIPWAAKDAAERLRADSSRGWAWITPCHWAMGREHAILTDPAALALREEESRALLAAMQPYFETDGITLHYAQELGPERWLAEGELFRTLPSASLDRVLGSNVDPWLPSEKDDVKGGAAGKMRLLQNEMQMLLYTHPLNEVRVARRQLPVNSFWLSGTGALATAAAQAPDGEISMPRSLAQAVFNDDWAAYAQAWAALDAGDIAALLARQRAGERVQLTLCGERGARTFDSSQASLWARISNLLAPKPLWNELGKL</sequence>
<organism evidence="1 2">
    <name type="scientific">Polaromonas jejuensis</name>
    <dbReference type="NCBI Taxonomy" id="457502"/>
    <lineage>
        <taxon>Bacteria</taxon>
        <taxon>Pseudomonadati</taxon>
        <taxon>Pseudomonadota</taxon>
        <taxon>Betaproteobacteria</taxon>
        <taxon>Burkholderiales</taxon>
        <taxon>Comamonadaceae</taxon>
        <taxon>Polaromonas</taxon>
    </lineage>
</organism>
<proteinExistence type="predicted"/>
<evidence type="ECO:0000313" key="1">
    <source>
        <dbReference type="EMBL" id="MFC5522966.1"/>
    </source>
</evidence>
<comment type="caution">
    <text evidence="1">The sequence shown here is derived from an EMBL/GenBank/DDBJ whole genome shotgun (WGS) entry which is preliminary data.</text>
</comment>